<organism evidence="2 3">
    <name type="scientific">Clavelina lepadiformis</name>
    <name type="common">Light-bulb sea squirt</name>
    <name type="synonym">Ascidia lepadiformis</name>
    <dbReference type="NCBI Taxonomy" id="159417"/>
    <lineage>
        <taxon>Eukaryota</taxon>
        <taxon>Metazoa</taxon>
        <taxon>Chordata</taxon>
        <taxon>Tunicata</taxon>
        <taxon>Ascidiacea</taxon>
        <taxon>Aplousobranchia</taxon>
        <taxon>Clavelinidae</taxon>
        <taxon>Clavelina</taxon>
    </lineage>
</organism>
<evidence type="ECO:0000313" key="3">
    <source>
        <dbReference type="Proteomes" id="UP001642483"/>
    </source>
</evidence>
<evidence type="ECO:0000256" key="1">
    <source>
        <dbReference type="SAM" id="MobiDB-lite"/>
    </source>
</evidence>
<name>A0ABP0GIB0_CLALP</name>
<gene>
    <name evidence="2" type="ORF">CVLEPA_LOCUS24198</name>
</gene>
<reference evidence="2 3" key="1">
    <citation type="submission" date="2024-02" db="EMBL/GenBank/DDBJ databases">
        <authorList>
            <person name="Daric V."/>
            <person name="Darras S."/>
        </authorList>
    </citation>
    <scope>NUCLEOTIDE SEQUENCE [LARGE SCALE GENOMIC DNA]</scope>
</reference>
<feature type="compositionally biased region" description="Basic and acidic residues" evidence="1">
    <location>
        <begin position="219"/>
        <end position="249"/>
    </location>
</feature>
<protein>
    <submittedName>
        <fullName evidence="2">Uncharacterized protein</fullName>
    </submittedName>
</protein>
<sequence>MRKSKVKCCQSEDLTSEKYMWRMVATFTYADRVKRQWNNDLAAEYCNLREVTIQLAKENKREDIYKLLKEIQIPIRYIKGIIQKPGNVRPEVKSATAYGDERIDLTIRWVPIEYPQQNLDEIPANFEIQGPAQLGMDKHGIKDGRRIYKGHKFKECPKRKQANTDITDEQSPPTTTSQISELVEENKSTDNAERSRPTARNPPKKSSKRDFNELTSEQQENRGNKRKDISGDSNENQKKPETQSCKNDHLPFHFTRMPLDVTTELRCVCRKCVKIRQSSALGRTISNVEEPVYCAGCDAVFVRCSCSGFSIHYLKNRYKPFNLECCDYTYEPNPRELNHTIN</sequence>
<dbReference type="EMBL" id="CAWYQH010000119">
    <property type="protein sequence ID" value="CAK8691494.1"/>
    <property type="molecule type" value="Genomic_DNA"/>
</dbReference>
<feature type="compositionally biased region" description="Polar residues" evidence="1">
    <location>
        <begin position="163"/>
        <end position="180"/>
    </location>
</feature>
<keyword evidence="3" id="KW-1185">Reference proteome</keyword>
<accession>A0ABP0GIB0</accession>
<evidence type="ECO:0000313" key="2">
    <source>
        <dbReference type="EMBL" id="CAK8691494.1"/>
    </source>
</evidence>
<comment type="caution">
    <text evidence="2">The sequence shown here is derived from an EMBL/GenBank/DDBJ whole genome shotgun (WGS) entry which is preliminary data.</text>
</comment>
<feature type="compositionally biased region" description="Basic and acidic residues" evidence="1">
    <location>
        <begin position="184"/>
        <end position="196"/>
    </location>
</feature>
<feature type="region of interest" description="Disordered" evidence="1">
    <location>
        <begin position="148"/>
        <end position="249"/>
    </location>
</feature>
<dbReference type="Proteomes" id="UP001642483">
    <property type="component" value="Unassembled WGS sequence"/>
</dbReference>
<proteinExistence type="predicted"/>